<evidence type="ECO:0000313" key="2">
    <source>
        <dbReference type="EMBL" id="ELK18723.1"/>
    </source>
</evidence>
<evidence type="ECO:0000256" key="1">
    <source>
        <dbReference type="SAM" id="MobiDB-lite"/>
    </source>
</evidence>
<dbReference type="InParanoid" id="L5L6N9"/>
<dbReference type="AlphaFoldDB" id="L5L6N9"/>
<evidence type="ECO:0000313" key="3">
    <source>
        <dbReference type="Proteomes" id="UP000010552"/>
    </source>
</evidence>
<keyword evidence="3" id="KW-1185">Reference proteome</keyword>
<accession>L5L6N9</accession>
<organism evidence="2 3">
    <name type="scientific">Pteropus alecto</name>
    <name type="common">Black flying fox</name>
    <dbReference type="NCBI Taxonomy" id="9402"/>
    <lineage>
        <taxon>Eukaryota</taxon>
        <taxon>Metazoa</taxon>
        <taxon>Chordata</taxon>
        <taxon>Craniata</taxon>
        <taxon>Vertebrata</taxon>
        <taxon>Euteleostomi</taxon>
        <taxon>Mammalia</taxon>
        <taxon>Eutheria</taxon>
        <taxon>Laurasiatheria</taxon>
        <taxon>Chiroptera</taxon>
        <taxon>Yinpterochiroptera</taxon>
        <taxon>Pteropodoidea</taxon>
        <taxon>Pteropodidae</taxon>
        <taxon>Pteropodinae</taxon>
        <taxon>Pteropus</taxon>
    </lineage>
</organism>
<dbReference type="Proteomes" id="UP000010552">
    <property type="component" value="Unassembled WGS sequence"/>
</dbReference>
<protein>
    <submittedName>
        <fullName evidence="2">Uncharacterized protein</fullName>
    </submittedName>
</protein>
<name>L5L6N9_PTEAL</name>
<feature type="region of interest" description="Disordered" evidence="1">
    <location>
        <begin position="19"/>
        <end position="40"/>
    </location>
</feature>
<gene>
    <name evidence="2" type="ORF">PAL_GLEAN10006792</name>
</gene>
<proteinExistence type="predicted"/>
<sequence length="71" mass="7851">MFWVALRGNCMCPRVPKSGDRMTQSLRPHRTRPPSQTECAVQDSYDPTAAELHQGPCVACPPDQEGHQGLC</sequence>
<dbReference type="EMBL" id="KB030306">
    <property type="protein sequence ID" value="ELK18723.1"/>
    <property type="molecule type" value="Genomic_DNA"/>
</dbReference>
<reference evidence="3" key="1">
    <citation type="journal article" date="2013" name="Science">
        <title>Comparative analysis of bat genomes provides insight into the evolution of flight and immunity.</title>
        <authorList>
            <person name="Zhang G."/>
            <person name="Cowled C."/>
            <person name="Shi Z."/>
            <person name="Huang Z."/>
            <person name="Bishop-Lilly K.A."/>
            <person name="Fang X."/>
            <person name="Wynne J.W."/>
            <person name="Xiong Z."/>
            <person name="Baker M.L."/>
            <person name="Zhao W."/>
            <person name="Tachedjian M."/>
            <person name="Zhu Y."/>
            <person name="Zhou P."/>
            <person name="Jiang X."/>
            <person name="Ng J."/>
            <person name="Yang L."/>
            <person name="Wu L."/>
            <person name="Xiao J."/>
            <person name="Feng Y."/>
            <person name="Chen Y."/>
            <person name="Sun X."/>
            <person name="Zhang Y."/>
            <person name="Marsh G.A."/>
            <person name="Crameri G."/>
            <person name="Broder C.C."/>
            <person name="Frey K.G."/>
            <person name="Wang L.F."/>
            <person name="Wang J."/>
        </authorList>
    </citation>
    <scope>NUCLEOTIDE SEQUENCE [LARGE SCALE GENOMIC DNA]</scope>
</reference>